<feature type="domain" description="Transferrin receptor-like dimerisation" evidence="4">
    <location>
        <begin position="692"/>
        <end position="798"/>
    </location>
</feature>
<keyword evidence="6" id="KW-0378">Hydrolase</keyword>
<dbReference type="CDD" id="cd03874">
    <property type="entry name" value="M28_PMSA_TfR_like"/>
    <property type="match status" value="1"/>
</dbReference>
<dbReference type="InterPro" id="IPR007484">
    <property type="entry name" value="Peptidase_M28"/>
</dbReference>
<dbReference type="InterPro" id="IPR007365">
    <property type="entry name" value="TFR-like_dimer_dom"/>
</dbReference>
<dbReference type="CDD" id="cd02121">
    <property type="entry name" value="PA_GCPII_like"/>
    <property type="match status" value="1"/>
</dbReference>
<dbReference type="GO" id="GO:0004180">
    <property type="term" value="F:carboxypeptidase activity"/>
    <property type="evidence" value="ECO:0007669"/>
    <property type="project" value="TreeGrafter"/>
</dbReference>
<evidence type="ECO:0000259" key="5">
    <source>
        <dbReference type="Pfam" id="PF04389"/>
    </source>
</evidence>
<keyword evidence="7" id="KW-1185">Reference proteome</keyword>
<keyword evidence="6" id="KW-0482">Metalloprotease</keyword>
<feature type="domain" description="Peptidase M28" evidence="5">
    <location>
        <begin position="416"/>
        <end position="535"/>
    </location>
</feature>
<evidence type="ECO:0000259" key="4">
    <source>
        <dbReference type="Pfam" id="PF04253"/>
    </source>
</evidence>
<gene>
    <name evidence="6" type="ORF">DAKH74_031860</name>
</gene>
<dbReference type="SUPFAM" id="SSF47672">
    <property type="entry name" value="Transferrin receptor-like dimerisation domain"/>
    <property type="match status" value="1"/>
</dbReference>
<evidence type="ECO:0000256" key="1">
    <source>
        <dbReference type="ARBA" id="ARBA00005634"/>
    </source>
</evidence>
<keyword evidence="3" id="KW-1133">Transmembrane helix</keyword>
<dbReference type="Gene3D" id="1.20.930.40">
    <property type="entry name" value="Transferrin receptor-like, dimerisation domain"/>
    <property type="match status" value="1"/>
</dbReference>
<dbReference type="InterPro" id="IPR046450">
    <property type="entry name" value="PA_dom_sf"/>
</dbReference>
<dbReference type="Proteomes" id="UP001377567">
    <property type="component" value="Unassembled WGS sequence"/>
</dbReference>
<dbReference type="Pfam" id="PF04389">
    <property type="entry name" value="Peptidase_M28"/>
    <property type="match status" value="1"/>
</dbReference>
<evidence type="ECO:0000313" key="6">
    <source>
        <dbReference type="EMBL" id="GMM56570.1"/>
    </source>
</evidence>
<dbReference type="EMBL" id="BTGD01000008">
    <property type="protein sequence ID" value="GMM56570.1"/>
    <property type="molecule type" value="Genomic_DNA"/>
</dbReference>
<evidence type="ECO:0000313" key="7">
    <source>
        <dbReference type="Proteomes" id="UP001377567"/>
    </source>
</evidence>
<protein>
    <submittedName>
        <fullName evidence="6">Zinc metalloprotease</fullName>
    </submittedName>
</protein>
<feature type="region of interest" description="Disordered" evidence="2">
    <location>
        <begin position="1"/>
        <end position="62"/>
    </location>
</feature>
<dbReference type="Gene3D" id="3.40.630.10">
    <property type="entry name" value="Zn peptidases"/>
    <property type="match status" value="1"/>
</dbReference>
<dbReference type="PANTHER" id="PTHR10404">
    <property type="entry name" value="N-ACETYLATED-ALPHA-LINKED ACIDIC DIPEPTIDASE"/>
    <property type="match status" value="1"/>
</dbReference>
<dbReference type="InterPro" id="IPR036757">
    <property type="entry name" value="TFR-like_dimer_dom_sf"/>
</dbReference>
<dbReference type="Pfam" id="PF04253">
    <property type="entry name" value="TFR_dimer"/>
    <property type="match status" value="1"/>
</dbReference>
<organism evidence="6 7">
    <name type="scientific">Maudiozyma humilis</name>
    <name type="common">Sour dough yeast</name>
    <name type="synonym">Kazachstania humilis</name>
    <dbReference type="NCBI Taxonomy" id="51915"/>
    <lineage>
        <taxon>Eukaryota</taxon>
        <taxon>Fungi</taxon>
        <taxon>Dikarya</taxon>
        <taxon>Ascomycota</taxon>
        <taxon>Saccharomycotina</taxon>
        <taxon>Saccharomycetes</taxon>
        <taxon>Saccharomycetales</taxon>
        <taxon>Saccharomycetaceae</taxon>
        <taxon>Maudiozyma</taxon>
    </lineage>
</organism>
<keyword evidence="6" id="KW-0645">Protease</keyword>
<dbReference type="FunFam" id="3.40.630.10:FF:000101">
    <property type="entry name" value="N-acetylated alpha-linked acidic dipeptidase like 1"/>
    <property type="match status" value="1"/>
</dbReference>
<keyword evidence="3" id="KW-0812">Transmembrane</keyword>
<name>A0AAV5RYT6_MAUHU</name>
<proteinExistence type="inferred from homology"/>
<feature type="transmembrane region" description="Helical" evidence="3">
    <location>
        <begin position="82"/>
        <end position="101"/>
    </location>
</feature>
<sequence length="799" mass="89850">MSDEDNGRVTPEQIENEATPLIARDGDLYTPSPLPSYGRSLSTPDILASTRNPRARPRSSTVSSMVSASMELVRSRLDKRKFGYLILSSIFIYLVFVAAFAPRTSLSRDFRRWHGSKLTTSEVYRIFLDTLQEENLTHKHLKHYSDMESSADSCQYTVEEFQKLDFEPKMHNYYPWVKIPEDTRVQLLQNGTSVWNASLTEDVAGSGSASEDSSFKKTFHSYSPDGEVTGSFVFCNYGSLDDYKLLLDHNISIEGKVHIVRYGHLTAGIKVKNAELYGASSVLIYNDPYDDGLVTERNGYKPFPEGPARNPTSFERDSVEYMFAFPGDPTSPDFPSKSQDIERLSPAGKLPRIPSIPMSINDIRPVLLKLKGRGITLGKGNIDGFDYSSGPSDDSVKINILNKQKPAVINIKDIVIEIPGIFSSGDIIIGAQRDSWVDGMGASSPGSGSSVLLEVARGLSKLKKRGWKPLRTIKLVSWDAERYGMIGSTEYIEDFATNLKKNALVYIDLDTAVSGTKFQCNTNPLLENVIIKAAKSTSFKSDEEWTLYDEWMRSNGAEIDTLKGMSSGALFQSHLGVSSVNCGFTNNKETDAVYHENSFFDSHEWMEQFIDPKYKLHNTLASFTGIMALMLGEQELNFLTIHPYVKDIHKRILSLNARISEIFPHDNELHHIANTVEALIGLATWQDSVMFDKKVREVYNACFVDMPIWAGFSKLKLYISLHRLNTKLKNFDKIFLTQHGLSERSWMKHSLLAPSKYDGLTCDILPGLHEAVVEMNRRDVLSELEILLTQFENVRALLK</sequence>
<comment type="caution">
    <text evidence="6">The sequence shown here is derived from an EMBL/GenBank/DDBJ whole genome shotgun (WGS) entry which is preliminary data.</text>
</comment>
<dbReference type="SUPFAM" id="SSF52025">
    <property type="entry name" value="PA domain"/>
    <property type="match status" value="1"/>
</dbReference>
<dbReference type="AlphaFoldDB" id="A0AAV5RYT6"/>
<reference evidence="6 7" key="1">
    <citation type="journal article" date="2023" name="Elife">
        <title>Identification of key yeast species and microbe-microbe interactions impacting larval growth of Drosophila in the wild.</title>
        <authorList>
            <person name="Mure A."/>
            <person name="Sugiura Y."/>
            <person name="Maeda R."/>
            <person name="Honda K."/>
            <person name="Sakurai N."/>
            <person name="Takahashi Y."/>
            <person name="Watada M."/>
            <person name="Katoh T."/>
            <person name="Gotoh A."/>
            <person name="Gotoh Y."/>
            <person name="Taniguchi I."/>
            <person name="Nakamura K."/>
            <person name="Hayashi T."/>
            <person name="Katayama T."/>
            <person name="Uemura T."/>
            <person name="Hattori Y."/>
        </authorList>
    </citation>
    <scope>NUCLEOTIDE SEQUENCE [LARGE SCALE GENOMIC DNA]</scope>
    <source>
        <strain evidence="6 7">KH-74</strain>
    </source>
</reference>
<dbReference type="PANTHER" id="PTHR10404:SF46">
    <property type="entry name" value="VACUOLAR PROTEIN SORTING-ASSOCIATED PROTEIN 70"/>
    <property type="match status" value="1"/>
</dbReference>
<comment type="similarity">
    <text evidence="1">Belongs to the peptidase M28 family. M28B subfamily.</text>
</comment>
<accession>A0AAV5RYT6</accession>
<dbReference type="Gene3D" id="3.50.30.30">
    <property type="match status" value="1"/>
</dbReference>
<dbReference type="InterPro" id="IPR039373">
    <property type="entry name" value="Peptidase_M28B"/>
</dbReference>
<dbReference type="SUPFAM" id="SSF53187">
    <property type="entry name" value="Zn-dependent exopeptidases"/>
    <property type="match status" value="1"/>
</dbReference>
<evidence type="ECO:0000256" key="2">
    <source>
        <dbReference type="SAM" id="MobiDB-lite"/>
    </source>
</evidence>
<keyword evidence="3" id="KW-0472">Membrane</keyword>
<dbReference type="GO" id="GO:0008237">
    <property type="term" value="F:metallopeptidase activity"/>
    <property type="evidence" value="ECO:0007669"/>
    <property type="project" value="UniProtKB-KW"/>
</dbReference>
<evidence type="ECO:0000256" key="3">
    <source>
        <dbReference type="SAM" id="Phobius"/>
    </source>
</evidence>